<feature type="disulfide bond" evidence="8">
    <location>
        <begin position="349"/>
        <end position="364"/>
    </location>
</feature>
<dbReference type="SMART" id="SM00765">
    <property type="entry name" value="MANEC"/>
    <property type="match status" value="1"/>
</dbReference>
<sequence>MSAQFNGQWGALRLLLRLLLGLLCVASAGGQGAGESCLAQFKSGRDDFVLDADESVKDGATFISSPKLDRYRDCVVACCKEPKCNLALMERGGKEGTVKSCFLFDCLYKKKYACRFVRKKGYINYILDSVYENYLQVDVPPNESDRPPVANGGQDRVIQPQDILLLTGAESKDDHEIVSYHWKMLTEYPYAVLQVSKGPLKTDHATVFTHITVSNLTSGTYKFQLTVTDSIGQSDTTKVTVLVLTPEQSEHHCMAPKKVGPCRGSFPRWHYNAASEKCEEFMFGGCRENLNNYLSDNECHKACHGSERTSKSGRGLPIPTSQGERCGAPCTAEEFNCSNGCCLDPGLECDSTPQCSDGSDEQKCQDLDDNFRILLQIPLDEQKVRCTESPETGICRDGLTKWYYNPLEQNCFRFNYGGCQGNENRFDSKEACLKVCRGVTEKDVFARKGEFEKQESQKNTGIFVVIGVLSVAITILLCVLLYYFLKGKKNSPRHVPVNTVPVTSLEDRERLVYNSTTKPI</sequence>
<keyword evidence="2 9" id="KW-0812">Transmembrane</keyword>
<dbReference type="Proteomes" id="UP000472264">
    <property type="component" value="Chromosome 22"/>
</dbReference>
<feature type="domain" description="BPTI/Kunitz inhibitor" evidence="11">
    <location>
        <begin position="386"/>
        <end position="436"/>
    </location>
</feature>
<dbReference type="CDD" id="cd00112">
    <property type="entry name" value="LDLa"/>
    <property type="match status" value="1"/>
</dbReference>
<evidence type="ECO:0000256" key="9">
    <source>
        <dbReference type="SAM" id="Phobius"/>
    </source>
</evidence>
<dbReference type="GO" id="GO:0060429">
    <property type="term" value="P:epithelium development"/>
    <property type="evidence" value="ECO:0007669"/>
    <property type="project" value="TreeGrafter"/>
</dbReference>
<dbReference type="InterPro" id="IPR036055">
    <property type="entry name" value="LDL_receptor-like_sf"/>
</dbReference>
<feature type="chain" id="PRO_5025508488" evidence="10">
    <location>
        <begin position="31"/>
        <end position="520"/>
    </location>
</feature>
<evidence type="ECO:0000259" key="12">
    <source>
        <dbReference type="PROSITE" id="PS50986"/>
    </source>
</evidence>
<evidence type="ECO:0000259" key="11">
    <source>
        <dbReference type="PROSITE" id="PS50279"/>
    </source>
</evidence>
<reference evidence="13" key="3">
    <citation type="submission" date="2025-09" db="UniProtKB">
        <authorList>
            <consortium name="Ensembl"/>
        </authorList>
    </citation>
    <scope>IDENTIFICATION</scope>
</reference>
<dbReference type="OMA" id="KGFHRHH"/>
<dbReference type="Pfam" id="PF00057">
    <property type="entry name" value="Ldl_recept_a"/>
    <property type="match status" value="1"/>
</dbReference>
<dbReference type="PRINTS" id="PR00759">
    <property type="entry name" value="BASICPTASE"/>
</dbReference>
<dbReference type="Pfam" id="PF00014">
    <property type="entry name" value="Kunitz_BPTI"/>
    <property type="match status" value="2"/>
</dbReference>
<name>A0A665UWW7_ECHNA</name>
<dbReference type="CDD" id="cd22623">
    <property type="entry name" value="Kunitz_HAI1_1-like"/>
    <property type="match status" value="1"/>
</dbReference>
<dbReference type="SUPFAM" id="SSF57424">
    <property type="entry name" value="LDL receptor-like module"/>
    <property type="match status" value="1"/>
</dbReference>
<evidence type="ECO:0000256" key="4">
    <source>
        <dbReference type="ARBA" id="ARBA00022989"/>
    </source>
</evidence>
<dbReference type="InterPro" id="IPR036880">
    <property type="entry name" value="Kunitz_BPTI_sf"/>
</dbReference>
<dbReference type="Gene3D" id="4.10.400.10">
    <property type="entry name" value="Low-density Lipoprotein Receptor"/>
    <property type="match status" value="1"/>
</dbReference>
<dbReference type="GO" id="GO:0008544">
    <property type="term" value="P:epidermis development"/>
    <property type="evidence" value="ECO:0007669"/>
    <property type="project" value="TreeGrafter"/>
</dbReference>
<dbReference type="InterPro" id="IPR011106">
    <property type="entry name" value="MANSC_N"/>
</dbReference>
<dbReference type="InterPro" id="IPR022409">
    <property type="entry name" value="PKD/Chitinase_dom"/>
</dbReference>
<dbReference type="PANTHER" id="PTHR46750:SF1">
    <property type="entry name" value="KUNITZ-TYPE PROTEASE INHIBITOR 1"/>
    <property type="match status" value="1"/>
</dbReference>
<keyword evidence="3 10" id="KW-0732">Signal</keyword>
<dbReference type="Pfam" id="PF07502">
    <property type="entry name" value="MANEC"/>
    <property type="match status" value="1"/>
</dbReference>
<dbReference type="AlphaFoldDB" id="A0A665UWW7"/>
<dbReference type="InterPro" id="IPR002172">
    <property type="entry name" value="LDrepeatLR_classA_rpt"/>
</dbReference>
<dbReference type="PROSITE" id="PS01209">
    <property type="entry name" value="LDLRA_1"/>
    <property type="match status" value="1"/>
</dbReference>
<dbReference type="FunCoup" id="A0A665UWW7">
    <property type="interactions" value="545"/>
</dbReference>
<dbReference type="InterPro" id="IPR023415">
    <property type="entry name" value="LDLR_class-A_CS"/>
</dbReference>
<feature type="transmembrane region" description="Helical" evidence="9">
    <location>
        <begin position="462"/>
        <end position="485"/>
    </location>
</feature>
<feature type="disulfide bond" evidence="8">
    <location>
        <begin position="330"/>
        <end position="342"/>
    </location>
</feature>
<dbReference type="PROSITE" id="PS00280">
    <property type="entry name" value="BPTI_KUNITZ_1"/>
    <property type="match status" value="2"/>
</dbReference>
<dbReference type="PROSITE" id="PS50279">
    <property type="entry name" value="BPTI_KUNITZ_2"/>
    <property type="match status" value="2"/>
</dbReference>
<dbReference type="GO" id="GO:0005886">
    <property type="term" value="C:plasma membrane"/>
    <property type="evidence" value="ECO:0007669"/>
    <property type="project" value="TreeGrafter"/>
</dbReference>
<dbReference type="FunFam" id="4.10.410.10:FF:000020">
    <property type="entry name" value="Collagen, type VI, alpha 3"/>
    <property type="match status" value="1"/>
</dbReference>
<keyword evidence="7" id="KW-0325">Glycoprotein</keyword>
<reference evidence="13" key="1">
    <citation type="submission" date="2021-04" db="EMBL/GenBank/DDBJ databases">
        <authorList>
            <consortium name="Wellcome Sanger Institute Data Sharing"/>
        </authorList>
    </citation>
    <scope>NUCLEOTIDE SEQUENCE [LARGE SCALE GENOMIC DNA]</scope>
</reference>
<dbReference type="GO" id="GO:0030198">
    <property type="term" value="P:extracellular matrix organization"/>
    <property type="evidence" value="ECO:0007669"/>
    <property type="project" value="TreeGrafter"/>
</dbReference>
<dbReference type="FunFam" id="4.10.410.10:FF:000006">
    <property type="entry name" value="Serine peptidase inhibitor, Kunitz type 1"/>
    <property type="match status" value="1"/>
</dbReference>
<evidence type="ECO:0000256" key="6">
    <source>
        <dbReference type="ARBA" id="ARBA00023157"/>
    </source>
</evidence>
<evidence type="ECO:0000256" key="10">
    <source>
        <dbReference type="SAM" id="SignalP"/>
    </source>
</evidence>
<evidence type="ECO:0000256" key="2">
    <source>
        <dbReference type="ARBA" id="ARBA00022692"/>
    </source>
</evidence>
<evidence type="ECO:0000256" key="3">
    <source>
        <dbReference type="ARBA" id="ARBA00022729"/>
    </source>
</evidence>
<feature type="signal peptide" evidence="10">
    <location>
        <begin position="1"/>
        <end position="30"/>
    </location>
</feature>
<dbReference type="SUPFAM" id="SSF49299">
    <property type="entry name" value="PKD domain"/>
    <property type="match status" value="1"/>
</dbReference>
<feature type="domain" description="BPTI/Kunitz inhibitor" evidence="11">
    <location>
        <begin position="253"/>
        <end position="303"/>
    </location>
</feature>
<protein>
    <submittedName>
        <fullName evidence="13">Serine peptidase inhibitor, Kunitz type 1 a</fullName>
    </submittedName>
</protein>
<dbReference type="GO" id="GO:0004867">
    <property type="term" value="F:serine-type endopeptidase inhibitor activity"/>
    <property type="evidence" value="ECO:0007669"/>
    <property type="project" value="InterPro"/>
</dbReference>
<evidence type="ECO:0000313" key="14">
    <source>
        <dbReference type="Proteomes" id="UP000472264"/>
    </source>
</evidence>
<evidence type="ECO:0000256" key="1">
    <source>
        <dbReference type="ARBA" id="ARBA00004370"/>
    </source>
</evidence>
<dbReference type="FunFam" id="2.60.40.10:FF:000061">
    <property type="entry name" value="Dyslexia-associated protein KIAA0319 homolog"/>
    <property type="match status" value="1"/>
</dbReference>
<reference evidence="13" key="2">
    <citation type="submission" date="2025-08" db="UniProtKB">
        <authorList>
            <consortium name="Ensembl"/>
        </authorList>
    </citation>
    <scope>IDENTIFICATION</scope>
</reference>
<dbReference type="Gene3D" id="2.60.40.10">
    <property type="entry name" value="Immunoglobulins"/>
    <property type="match status" value="1"/>
</dbReference>
<feature type="disulfide bond" evidence="8">
    <location>
        <begin position="337"/>
        <end position="355"/>
    </location>
</feature>
<dbReference type="SMART" id="SM00192">
    <property type="entry name" value="LDLa"/>
    <property type="match status" value="1"/>
</dbReference>
<evidence type="ECO:0000256" key="5">
    <source>
        <dbReference type="ARBA" id="ARBA00023136"/>
    </source>
</evidence>
<dbReference type="InParanoid" id="A0A665UWW7"/>
<dbReference type="InterPro" id="IPR035986">
    <property type="entry name" value="PKD_dom_sf"/>
</dbReference>
<accession>A0A665UWW7</accession>
<dbReference type="InterPro" id="IPR013783">
    <property type="entry name" value="Ig-like_fold"/>
</dbReference>
<evidence type="ECO:0000256" key="8">
    <source>
        <dbReference type="PROSITE-ProRule" id="PRU00124"/>
    </source>
</evidence>
<dbReference type="PROSITE" id="PS50068">
    <property type="entry name" value="LDLRA_2"/>
    <property type="match status" value="1"/>
</dbReference>
<keyword evidence="4 9" id="KW-1133">Transmembrane helix</keyword>
<dbReference type="InterPro" id="IPR002223">
    <property type="entry name" value="Kunitz_BPTI"/>
</dbReference>
<dbReference type="InterPro" id="IPR020901">
    <property type="entry name" value="Prtase_inh_Kunz-CS"/>
</dbReference>
<dbReference type="SUPFAM" id="SSF57362">
    <property type="entry name" value="BPTI-like"/>
    <property type="match status" value="2"/>
</dbReference>
<dbReference type="InterPro" id="IPR013980">
    <property type="entry name" value="MANSC_dom"/>
</dbReference>
<evidence type="ECO:0000256" key="7">
    <source>
        <dbReference type="ARBA" id="ARBA00023180"/>
    </source>
</evidence>
<evidence type="ECO:0000313" key="13">
    <source>
        <dbReference type="Ensembl" id="ENSENLP00000023819.1"/>
    </source>
</evidence>
<dbReference type="Ensembl" id="ENSENLT00000024600.1">
    <property type="protein sequence ID" value="ENSENLP00000023819.1"/>
    <property type="gene ID" value="ENSENLG00000010793.1"/>
</dbReference>
<gene>
    <name evidence="13" type="primary">spint1a</name>
</gene>
<dbReference type="CDD" id="cd22624">
    <property type="entry name" value="Kunitz_HAI1_2-like"/>
    <property type="match status" value="1"/>
</dbReference>
<proteinExistence type="predicted"/>
<dbReference type="Gene3D" id="4.10.410.10">
    <property type="entry name" value="Pancreatic trypsin inhibitor Kunitz domain"/>
    <property type="match status" value="2"/>
</dbReference>
<keyword evidence="5 9" id="KW-0472">Membrane</keyword>
<dbReference type="PANTHER" id="PTHR46750">
    <property type="entry name" value="KUNITZ-TYPE PROTEASE INHIBITOR 1"/>
    <property type="match status" value="1"/>
</dbReference>
<comment type="subcellular location">
    <subcellularLocation>
        <location evidence="1">Membrane</location>
    </subcellularLocation>
</comment>
<feature type="domain" description="MANSC" evidence="12">
    <location>
        <begin position="44"/>
        <end position="125"/>
    </location>
</feature>
<keyword evidence="14" id="KW-1185">Reference proteome</keyword>
<dbReference type="SMART" id="SM00131">
    <property type="entry name" value="KU"/>
    <property type="match status" value="2"/>
</dbReference>
<organism evidence="13 14">
    <name type="scientific">Echeneis naucrates</name>
    <name type="common">Live sharksucker</name>
    <dbReference type="NCBI Taxonomy" id="173247"/>
    <lineage>
        <taxon>Eukaryota</taxon>
        <taxon>Metazoa</taxon>
        <taxon>Chordata</taxon>
        <taxon>Craniata</taxon>
        <taxon>Vertebrata</taxon>
        <taxon>Euteleostomi</taxon>
        <taxon>Actinopterygii</taxon>
        <taxon>Neopterygii</taxon>
        <taxon>Teleostei</taxon>
        <taxon>Neoteleostei</taxon>
        <taxon>Acanthomorphata</taxon>
        <taxon>Carangaria</taxon>
        <taxon>Carangiformes</taxon>
        <taxon>Echeneidae</taxon>
        <taxon>Echeneis</taxon>
    </lineage>
</organism>
<dbReference type="Pfam" id="PF22352">
    <property type="entry name" value="K319L-like_PKD"/>
    <property type="match status" value="1"/>
</dbReference>
<dbReference type="CDD" id="cd00146">
    <property type="entry name" value="PKD"/>
    <property type="match status" value="1"/>
</dbReference>
<dbReference type="PROSITE" id="PS50986">
    <property type="entry name" value="MANSC"/>
    <property type="match status" value="1"/>
</dbReference>
<keyword evidence="6 8" id="KW-1015">Disulfide bond</keyword>
<dbReference type="SMART" id="SM00089">
    <property type="entry name" value="PKD"/>
    <property type="match status" value="1"/>
</dbReference>